<feature type="compositionally biased region" description="Polar residues" evidence="12">
    <location>
        <begin position="18"/>
        <end position="32"/>
    </location>
</feature>
<dbReference type="FunFam" id="1.10.510.10:FF:000258">
    <property type="entry name" value="Probable serine/threonine-protein kinase PBL8"/>
    <property type="match status" value="1"/>
</dbReference>
<dbReference type="Proteomes" id="UP000077755">
    <property type="component" value="Chromosome 2"/>
</dbReference>
<sequence>MGVCFSSRIKAESPYHTGVNSRRVSSDGNGINSSSTKFSSSVPPTPRSEDEILQSSNLKSFSFADLKTSTRNFRPDSVLGEGGFGAVFKGWIDEQSLLAAKPGTGLVIAVKRLNQESFQGHKEWLAEVNYLGQLHHPHLVKLIGYCLEDEHRLLVYEFMPRGSLENHLFRRGSYFQPLSWNLRMKVALGAAKGLAFLHSAKTKVIYRDFKTANILLDSDYNAKLSDFGLAKDGPIGDESHVSTRVMGTYGYAAPEYLATGHLTARSDVYSFGVVLLEMISGRRAIDKNRPSGEHNLVEWAKPYLVNKRKVFRIVDNRLQGQYTLDVAHKAANIALRCISTDPKFRPHMDEVVKELEQLQNSKTTGNTQRNPNSQQRYRRRSTGDATDAKAVPYPRPSASPL</sequence>
<keyword evidence="3" id="KW-0472">Membrane</keyword>
<evidence type="ECO:0000256" key="6">
    <source>
        <dbReference type="ARBA" id="ARBA00022741"/>
    </source>
</evidence>
<organism evidence="14 15">
    <name type="scientific">Daucus carota subsp. sativus</name>
    <name type="common">Carrot</name>
    <dbReference type="NCBI Taxonomy" id="79200"/>
    <lineage>
        <taxon>Eukaryota</taxon>
        <taxon>Viridiplantae</taxon>
        <taxon>Streptophyta</taxon>
        <taxon>Embryophyta</taxon>
        <taxon>Tracheophyta</taxon>
        <taxon>Spermatophyta</taxon>
        <taxon>Magnoliopsida</taxon>
        <taxon>eudicotyledons</taxon>
        <taxon>Gunneridae</taxon>
        <taxon>Pentapetalae</taxon>
        <taxon>asterids</taxon>
        <taxon>campanulids</taxon>
        <taxon>Apiales</taxon>
        <taxon>Apiaceae</taxon>
        <taxon>Apioideae</taxon>
        <taxon>Scandiceae</taxon>
        <taxon>Daucinae</taxon>
        <taxon>Daucus</taxon>
        <taxon>Daucus sect. Daucus</taxon>
    </lineage>
</organism>
<proteinExistence type="inferred from homology"/>
<dbReference type="PROSITE" id="PS00107">
    <property type="entry name" value="PROTEIN_KINASE_ATP"/>
    <property type="match status" value="1"/>
</dbReference>
<dbReference type="InterPro" id="IPR001245">
    <property type="entry name" value="Ser-Thr/Tyr_kinase_cat_dom"/>
</dbReference>
<dbReference type="InterPro" id="IPR000719">
    <property type="entry name" value="Prot_kinase_dom"/>
</dbReference>
<accession>A0AAF0WFR8</accession>
<keyword evidence="9 10" id="KW-0067">ATP-binding</keyword>
<dbReference type="GO" id="GO:0005524">
    <property type="term" value="F:ATP binding"/>
    <property type="evidence" value="ECO:0007669"/>
    <property type="project" value="UniProtKB-UniRule"/>
</dbReference>
<evidence type="ECO:0000256" key="5">
    <source>
        <dbReference type="ARBA" id="ARBA00022679"/>
    </source>
</evidence>
<dbReference type="SUPFAM" id="SSF56112">
    <property type="entry name" value="Protein kinase-like (PK-like)"/>
    <property type="match status" value="1"/>
</dbReference>
<evidence type="ECO:0000256" key="12">
    <source>
        <dbReference type="SAM" id="MobiDB-lite"/>
    </source>
</evidence>
<keyword evidence="6 10" id="KW-0547">Nucleotide-binding</keyword>
<dbReference type="InterPro" id="IPR050823">
    <property type="entry name" value="Plant_Ser_Thr_Prot_Kinase"/>
</dbReference>
<dbReference type="PROSITE" id="PS50011">
    <property type="entry name" value="PROTEIN_KINASE_DOM"/>
    <property type="match status" value="1"/>
</dbReference>
<evidence type="ECO:0000256" key="11">
    <source>
        <dbReference type="RuleBase" id="RU000304"/>
    </source>
</evidence>
<evidence type="ECO:0000259" key="13">
    <source>
        <dbReference type="PROSITE" id="PS50011"/>
    </source>
</evidence>
<evidence type="ECO:0000313" key="14">
    <source>
        <dbReference type="EMBL" id="WOG87483.1"/>
    </source>
</evidence>
<protein>
    <recommendedName>
        <fullName evidence="2">non-specific serine/threonine protein kinase</fullName>
        <ecNumber evidence="2">2.7.11.1</ecNumber>
    </recommendedName>
</protein>
<dbReference type="EMBL" id="CP093344">
    <property type="protein sequence ID" value="WOG87483.1"/>
    <property type="molecule type" value="Genomic_DNA"/>
</dbReference>
<dbReference type="InterPro" id="IPR017441">
    <property type="entry name" value="Protein_kinase_ATP_BS"/>
</dbReference>
<keyword evidence="4 11" id="KW-0723">Serine/threonine-protein kinase</keyword>
<keyword evidence="15" id="KW-1185">Reference proteome</keyword>
<evidence type="ECO:0000313" key="15">
    <source>
        <dbReference type="Proteomes" id="UP000077755"/>
    </source>
</evidence>
<keyword evidence="7" id="KW-0418">Kinase</keyword>
<evidence type="ECO:0000256" key="3">
    <source>
        <dbReference type="ARBA" id="ARBA00022475"/>
    </source>
</evidence>
<dbReference type="GO" id="GO:0004674">
    <property type="term" value="F:protein serine/threonine kinase activity"/>
    <property type="evidence" value="ECO:0007669"/>
    <property type="project" value="UniProtKB-KW"/>
</dbReference>
<evidence type="ECO:0000256" key="8">
    <source>
        <dbReference type="ARBA" id="ARBA00022821"/>
    </source>
</evidence>
<feature type="region of interest" description="Disordered" evidence="12">
    <location>
        <begin position="358"/>
        <end position="401"/>
    </location>
</feature>
<dbReference type="Gene3D" id="3.30.200.20">
    <property type="entry name" value="Phosphorylase Kinase, domain 1"/>
    <property type="match status" value="1"/>
</dbReference>
<evidence type="ECO:0000256" key="2">
    <source>
        <dbReference type="ARBA" id="ARBA00012513"/>
    </source>
</evidence>
<feature type="compositionally biased region" description="Polar residues" evidence="12">
    <location>
        <begin position="358"/>
        <end position="375"/>
    </location>
</feature>
<evidence type="ECO:0000256" key="1">
    <source>
        <dbReference type="ARBA" id="ARBA00004236"/>
    </source>
</evidence>
<dbReference type="Gene3D" id="1.10.510.10">
    <property type="entry name" value="Transferase(Phosphotransferase) domain 1"/>
    <property type="match status" value="1"/>
</dbReference>
<evidence type="ECO:0000256" key="10">
    <source>
        <dbReference type="PROSITE-ProRule" id="PRU10141"/>
    </source>
</evidence>
<gene>
    <name evidence="14" type="ORF">DCAR_0206710</name>
</gene>
<keyword evidence="8" id="KW-0611">Plant defense</keyword>
<dbReference type="PROSITE" id="PS00108">
    <property type="entry name" value="PROTEIN_KINASE_ST"/>
    <property type="match status" value="1"/>
</dbReference>
<evidence type="ECO:0000256" key="4">
    <source>
        <dbReference type="ARBA" id="ARBA00022527"/>
    </source>
</evidence>
<dbReference type="Pfam" id="PF07714">
    <property type="entry name" value="PK_Tyr_Ser-Thr"/>
    <property type="match status" value="1"/>
</dbReference>
<feature type="region of interest" description="Disordered" evidence="12">
    <location>
        <begin position="15"/>
        <end position="50"/>
    </location>
</feature>
<comment type="similarity">
    <text evidence="11">Belongs to the protein kinase superfamily.</text>
</comment>
<dbReference type="CDD" id="cd14066">
    <property type="entry name" value="STKc_IRAK"/>
    <property type="match status" value="1"/>
</dbReference>
<feature type="domain" description="Protein kinase" evidence="13">
    <location>
        <begin position="73"/>
        <end position="358"/>
    </location>
</feature>
<keyword evidence="5" id="KW-0808">Transferase</keyword>
<evidence type="ECO:0000256" key="7">
    <source>
        <dbReference type="ARBA" id="ARBA00022777"/>
    </source>
</evidence>
<dbReference type="FunFam" id="3.30.200.20:FF:000228">
    <property type="entry name" value="Serine/threonine-protein kinase BIK1"/>
    <property type="match status" value="1"/>
</dbReference>
<dbReference type="InterPro" id="IPR011009">
    <property type="entry name" value="Kinase-like_dom_sf"/>
</dbReference>
<dbReference type="GO" id="GO:0006952">
    <property type="term" value="P:defense response"/>
    <property type="evidence" value="ECO:0007669"/>
    <property type="project" value="UniProtKB-KW"/>
</dbReference>
<dbReference type="KEGG" id="dcr:108205605"/>
<dbReference type="GO" id="GO:0005886">
    <property type="term" value="C:plasma membrane"/>
    <property type="evidence" value="ECO:0007669"/>
    <property type="project" value="UniProtKB-SubCell"/>
</dbReference>
<dbReference type="AlphaFoldDB" id="A0AAF0WFR8"/>
<dbReference type="PANTHER" id="PTHR45621">
    <property type="entry name" value="OS01G0588500 PROTEIN-RELATED"/>
    <property type="match status" value="1"/>
</dbReference>
<name>A0AAF0WFR8_DAUCS</name>
<reference evidence="14" key="1">
    <citation type="journal article" date="2016" name="Nat. Genet.">
        <title>A high-quality carrot genome assembly provides new insights into carotenoid accumulation and asterid genome evolution.</title>
        <authorList>
            <person name="Iorizzo M."/>
            <person name="Ellison S."/>
            <person name="Senalik D."/>
            <person name="Zeng P."/>
            <person name="Satapoomin P."/>
            <person name="Huang J."/>
            <person name="Bowman M."/>
            <person name="Iovene M."/>
            <person name="Sanseverino W."/>
            <person name="Cavagnaro P."/>
            <person name="Yildiz M."/>
            <person name="Macko-Podgorni A."/>
            <person name="Moranska E."/>
            <person name="Grzebelus E."/>
            <person name="Grzebelus D."/>
            <person name="Ashrafi H."/>
            <person name="Zheng Z."/>
            <person name="Cheng S."/>
            <person name="Spooner D."/>
            <person name="Van Deynze A."/>
            <person name="Simon P."/>
        </authorList>
    </citation>
    <scope>NUCLEOTIDE SEQUENCE</scope>
    <source>
        <tissue evidence="14">Leaf</tissue>
    </source>
</reference>
<reference evidence="14" key="2">
    <citation type="submission" date="2022-03" db="EMBL/GenBank/DDBJ databases">
        <title>Draft title - Genomic analysis of global carrot germplasm unveils the trajectory of domestication and the origin of high carotenoid orange carrot.</title>
        <authorList>
            <person name="Iorizzo M."/>
            <person name="Ellison S."/>
            <person name="Senalik D."/>
            <person name="Macko-Podgorni A."/>
            <person name="Grzebelus D."/>
            <person name="Bostan H."/>
            <person name="Rolling W."/>
            <person name="Curaba J."/>
            <person name="Simon P."/>
        </authorList>
    </citation>
    <scope>NUCLEOTIDE SEQUENCE</scope>
    <source>
        <tissue evidence="14">Leaf</tissue>
    </source>
</reference>
<comment type="subcellular location">
    <subcellularLocation>
        <location evidence="1">Cell membrane</location>
    </subcellularLocation>
</comment>
<feature type="binding site" evidence="10">
    <location>
        <position position="111"/>
    </location>
    <ligand>
        <name>ATP</name>
        <dbReference type="ChEBI" id="CHEBI:30616"/>
    </ligand>
</feature>
<dbReference type="EC" id="2.7.11.1" evidence="2"/>
<keyword evidence="3" id="KW-1003">Cell membrane</keyword>
<dbReference type="InterPro" id="IPR008271">
    <property type="entry name" value="Ser/Thr_kinase_AS"/>
</dbReference>
<evidence type="ECO:0000256" key="9">
    <source>
        <dbReference type="ARBA" id="ARBA00022840"/>
    </source>
</evidence>